<name>A0AAE0JZK0_9PEZI</name>
<comment type="caution">
    <text evidence="1">The sequence shown here is derived from an EMBL/GenBank/DDBJ whole genome shotgun (WGS) entry which is preliminary data.</text>
</comment>
<reference evidence="1" key="2">
    <citation type="submission" date="2023-06" db="EMBL/GenBank/DDBJ databases">
        <authorList>
            <consortium name="Lawrence Berkeley National Laboratory"/>
            <person name="Haridas S."/>
            <person name="Hensen N."/>
            <person name="Bonometti L."/>
            <person name="Westerberg I."/>
            <person name="Brannstrom I.O."/>
            <person name="Guillou S."/>
            <person name="Cros-Aarteil S."/>
            <person name="Calhoun S."/>
            <person name="Kuo A."/>
            <person name="Mondo S."/>
            <person name="Pangilinan J."/>
            <person name="Riley R."/>
            <person name="Labutti K."/>
            <person name="Andreopoulos B."/>
            <person name="Lipzen A."/>
            <person name="Chen C."/>
            <person name="Yanf M."/>
            <person name="Daum C."/>
            <person name="Ng V."/>
            <person name="Clum A."/>
            <person name="Steindorff A."/>
            <person name="Ohm R."/>
            <person name="Martin F."/>
            <person name="Silar P."/>
            <person name="Natvig D."/>
            <person name="Lalanne C."/>
            <person name="Gautier V."/>
            <person name="Ament-Velasquez S.L."/>
            <person name="Kruys A."/>
            <person name="Hutchinson M.I."/>
            <person name="Powell A.J."/>
            <person name="Barry K."/>
            <person name="Miller A.N."/>
            <person name="Grigoriev I.V."/>
            <person name="Debuchy R."/>
            <person name="Gladieux P."/>
            <person name="Thoren M.H."/>
            <person name="Johannesson H."/>
        </authorList>
    </citation>
    <scope>NUCLEOTIDE SEQUENCE</scope>
    <source>
        <strain evidence="1">CBS 958.72</strain>
    </source>
</reference>
<organism evidence="1 2">
    <name type="scientific">Lasiosphaeria ovina</name>
    <dbReference type="NCBI Taxonomy" id="92902"/>
    <lineage>
        <taxon>Eukaryota</taxon>
        <taxon>Fungi</taxon>
        <taxon>Dikarya</taxon>
        <taxon>Ascomycota</taxon>
        <taxon>Pezizomycotina</taxon>
        <taxon>Sordariomycetes</taxon>
        <taxon>Sordariomycetidae</taxon>
        <taxon>Sordariales</taxon>
        <taxon>Lasiosphaeriaceae</taxon>
        <taxon>Lasiosphaeria</taxon>
    </lineage>
</organism>
<evidence type="ECO:0000313" key="2">
    <source>
        <dbReference type="Proteomes" id="UP001287356"/>
    </source>
</evidence>
<gene>
    <name evidence="1" type="ORF">B0T24DRAFT_722781</name>
</gene>
<dbReference type="AlphaFoldDB" id="A0AAE0JZK0"/>
<reference evidence="1" key="1">
    <citation type="journal article" date="2023" name="Mol. Phylogenet. Evol.">
        <title>Genome-scale phylogeny and comparative genomics of the fungal order Sordariales.</title>
        <authorList>
            <person name="Hensen N."/>
            <person name="Bonometti L."/>
            <person name="Westerberg I."/>
            <person name="Brannstrom I.O."/>
            <person name="Guillou S."/>
            <person name="Cros-Aarteil S."/>
            <person name="Calhoun S."/>
            <person name="Haridas S."/>
            <person name="Kuo A."/>
            <person name="Mondo S."/>
            <person name="Pangilinan J."/>
            <person name="Riley R."/>
            <person name="LaButti K."/>
            <person name="Andreopoulos B."/>
            <person name="Lipzen A."/>
            <person name="Chen C."/>
            <person name="Yan M."/>
            <person name="Daum C."/>
            <person name="Ng V."/>
            <person name="Clum A."/>
            <person name="Steindorff A."/>
            <person name="Ohm R.A."/>
            <person name="Martin F."/>
            <person name="Silar P."/>
            <person name="Natvig D.O."/>
            <person name="Lalanne C."/>
            <person name="Gautier V."/>
            <person name="Ament-Velasquez S.L."/>
            <person name="Kruys A."/>
            <person name="Hutchinson M.I."/>
            <person name="Powell A.J."/>
            <person name="Barry K."/>
            <person name="Miller A.N."/>
            <person name="Grigoriev I.V."/>
            <person name="Debuchy R."/>
            <person name="Gladieux P."/>
            <person name="Hiltunen Thoren M."/>
            <person name="Johannesson H."/>
        </authorList>
    </citation>
    <scope>NUCLEOTIDE SEQUENCE</scope>
    <source>
        <strain evidence="1">CBS 958.72</strain>
    </source>
</reference>
<sequence length="70" mass="7144">MTLRARNSVSEAAAAAALAVRCRSGSAIQAGHILGIQGSLSRLSPFEGPCRICNTPLRVDLGPCPQLVGG</sequence>
<protein>
    <submittedName>
        <fullName evidence="1">Uncharacterized protein</fullName>
    </submittedName>
</protein>
<dbReference type="Proteomes" id="UP001287356">
    <property type="component" value="Unassembled WGS sequence"/>
</dbReference>
<proteinExistence type="predicted"/>
<evidence type="ECO:0000313" key="1">
    <source>
        <dbReference type="EMBL" id="KAK3366892.1"/>
    </source>
</evidence>
<keyword evidence="2" id="KW-1185">Reference proteome</keyword>
<accession>A0AAE0JZK0</accession>
<dbReference type="EMBL" id="JAULSN010000007">
    <property type="protein sequence ID" value="KAK3366892.1"/>
    <property type="molecule type" value="Genomic_DNA"/>
</dbReference>